<protein>
    <submittedName>
        <fullName evidence="2">Uncharacterized protein</fullName>
    </submittedName>
</protein>
<gene>
    <name evidence="2" type="ORF">M378DRAFT_857180</name>
</gene>
<sequence>APHHRHEGGENGFYHSLYDHDSHPSKGKRLTGAAQEQNGRTKLRQRQLMPPSTQRAVNNMLMGALFRRASTKSHSTSFGKSIKVNYGNMGQLEKQGISISQKVSLAGNEYQAVQKSLAGIPGAASNSLAQRGVKILREFSQLQSLYSRQNKALQAAQSSYGQTENKATNLWGRELQVLPRRFDALSRRAPTKSHSGPAKGTIIKAGSLERLEQRILVIGAKVDEAWREQKALREALAGAGRNGSARTALDQLGSQIDVAFNQLHSLLHQPLPQSSYQATEGKDKALLGRL</sequence>
<keyword evidence="3" id="KW-1185">Reference proteome</keyword>
<feature type="non-terminal residue" evidence="2">
    <location>
        <position position="1"/>
    </location>
</feature>
<reference evidence="2 3" key="1">
    <citation type="submission" date="2014-04" db="EMBL/GenBank/DDBJ databases">
        <title>Evolutionary Origins and Diversification of the Mycorrhizal Mutualists.</title>
        <authorList>
            <consortium name="DOE Joint Genome Institute"/>
            <consortium name="Mycorrhizal Genomics Consortium"/>
            <person name="Kohler A."/>
            <person name="Kuo A."/>
            <person name="Nagy L.G."/>
            <person name="Floudas D."/>
            <person name="Copeland A."/>
            <person name="Barry K.W."/>
            <person name="Cichocki N."/>
            <person name="Veneault-Fourrey C."/>
            <person name="LaButti K."/>
            <person name="Lindquist E.A."/>
            <person name="Lipzen A."/>
            <person name="Lundell T."/>
            <person name="Morin E."/>
            <person name="Murat C."/>
            <person name="Riley R."/>
            <person name="Ohm R."/>
            <person name="Sun H."/>
            <person name="Tunlid A."/>
            <person name="Henrissat B."/>
            <person name="Grigoriev I.V."/>
            <person name="Hibbett D.S."/>
            <person name="Martin F."/>
        </authorList>
    </citation>
    <scope>NUCLEOTIDE SEQUENCE [LARGE SCALE GENOMIC DNA]</scope>
    <source>
        <strain evidence="2 3">Koide BX008</strain>
    </source>
</reference>
<dbReference type="AlphaFoldDB" id="A0A0C2WCD9"/>
<evidence type="ECO:0000313" key="3">
    <source>
        <dbReference type="Proteomes" id="UP000054549"/>
    </source>
</evidence>
<dbReference type="HOGENOM" id="CLU_961533_0_0_1"/>
<dbReference type="EMBL" id="KN818855">
    <property type="protein sequence ID" value="KIL54256.1"/>
    <property type="molecule type" value="Genomic_DNA"/>
</dbReference>
<name>A0A0C2WCD9_AMAMK</name>
<evidence type="ECO:0000313" key="2">
    <source>
        <dbReference type="EMBL" id="KIL54256.1"/>
    </source>
</evidence>
<proteinExistence type="predicted"/>
<evidence type="ECO:0000256" key="1">
    <source>
        <dbReference type="SAM" id="MobiDB-lite"/>
    </source>
</evidence>
<dbReference type="Proteomes" id="UP000054549">
    <property type="component" value="Unassembled WGS sequence"/>
</dbReference>
<dbReference type="InParanoid" id="A0A0C2WCD9"/>
<organism evidence="2 3">
    <name type="scientific">Amanita muscaria (strain Koide BX008)</name>
    <dbReference type="NCBI Taxonomy" id="946122"/>
    <lineage>
        <taxon>Eukaryota</taxon>
        <taxon>Fungi</taxon>
        <taxon>Dikarya</taxon>
        <taxon>Basidiomycota</taxon>
        <taxon>Agaricomycotina</taxon>
        <taxon>Agaricomycetes</taxon>
        <taxon>Agaricomycetidae</taxon>
        <taxon>Agaricales</taxon>
        <taxon>Pluteineae</taxon>
        <taxon>Amanitaceae</taxon>
        <taxon>Amanita</taxon>
    </lineage>
</organism>
<feature type="region of interest" description="Disordered" evidence="1">
    <location>
        <begin position="1"/>
        <end position="46"/>
    </location>
</feature>
<accession>A0A0C2WCD9</accession>